<feature type="signal peptide" evidence="1">
    <location>
        <begin position="1"/>
        <end position="19"/>
    </location>
</feature>
<evidence type="ECO:0000313" key="3">
    <source>
        <dbReference type="Proteomes" id="UP000443582"/>
    </source>
</evidence>
<feature type="chain" id="PRO_5046759979" evidence="1">
    <location>
        <begin position="20"/>
        <end position="167"/>
    </location>
</feature>
<accession>A0ABY0IHI7</accession>
<dbReference type="Proteomes" id="UP000443582">
    <property type="component" value="Unassembled WGS sequence"/>
</dbReference>
<organism evidence="2 3">
    <name type="scientific">Halobacteriovorax vibrionivorans</name>
    <dbReference type="NCBI Taxonomy" id="2152716"/>
    <lineage>
        <taxon>Bacteria</taxon>
        <taxon>Pseudomonadati</taxon>
        <taxon>Bdellovibrionota</taxon>
        <taxon>Bacteriovoracia</taxon>
        <taxon>Bacteriovoracales</taxon>
        <taxon>Halobacteriovoraceae</taxon>
        <taxon>Halobacteriovorax</taxon>
    </lineage>
</organism>
<keyword evidence="3" id="KW-1185">Reference proteome</keyword>
<proteinExistence type="predicted"/>
<dbReference type="RefSeq" id="WP_114705350.1">
    <property type="nucleotide sequence ID" value="NZ_QDKL01000001.1"/>
</dbReference>
<evidence type="ECO:0000256" key="1">
    <source>
        <dbReference type="SAM" id="SignalP"/>
    </source>
</evidence>
<protein>
    <submittedName>
        <fullName evidence="2">Uncharacterized protein</fullName>
    </submittedName>
</protein>
<evidence type="ECO:0000313" key="2">
    <source>
        <dbReference type="EMBL" id="RZF22405.1"/>
    </source>
</evidence>
<keyword evidence="1" id="KW-0732">Signal</keyword>
<name>A0ABY0IHI7_9BACT</name>
<comment type="caution">
    <text evidence="2">The sequence shown here is derived from an EMBL/GenBank/DDBJ whole genome shotgun (WGS) entry which is preliminary data.</text>
</comment>
<reference evidence="3" key="1">
    <citation type="journal article" date="2019" name="Int. J. Syst. Evol. Microbiol.">
        <title>Halobacteriovorax valvorus sp. nov., a novel prokaryotic predator isolated from coastal seawater of China.</title>
        <authorList>
            <person name="Chen M.-X."/>
        </authorList>
    </citation>
    <scope>NUCLEOTIDE SEQUENCE [LARGE SCALE GENOMIC DNA]</scope>
    <source>
        <strain evidence="3">BL9</strain>
    </source>
</reference>
<dbReference type="EMBL" id="QDKL01000001">
    <property type="protein sequence ID" value="RZF22405.1"/>
    <property type="molecule type" value="Genomic_DNA"/>
</dbReference>
<gene>
    <name evidence="2" type="ORF">DAY19_01140</name>
</gene>
<sequence>MKKLIISATLMIVSASSFAQINSKEFVNCFVKATNEVIVELQNGDSKSKKKRLCEELSQETVDRLIEKFTVVEGGVLKYYSANSMGQERMIDIYDYIKNDMDCYGLPLEGQKGSLVGAIANSFAYNKNLDLADAALDRMTGIDLWGSFFGKSRIYDTLDELDLSYCK</sequence>